<dbReference type="Proteomes" id="UP000678276">
    <property type="component" value="Unassembled WGS sequence"/>
</dbReference>
<protein>
    <submittedName>
        <fullName evidence="2">TIGR02301 family protein</fullName>
    </submittedName>
</protein>
<dbReference type="NCBIfam" id="TIGR02301">
    <property type="entry name" value="TIGR02301 family protein"/>
    <property type="match status" value="1"/>
</dbReference>
<dbReference type="EMBL" id="JAGJCF010000001">
    <property type="protein sequence ID" value="MBP0614270.1"/>
    <property type="molecule type" value="Genomic_DNA"/>
</dbReference>
<feature type="chain" id="PRO_5046346590" evidence="1">
    <location>
        <begin position="28"/>
        <end position="142"/>
    </location>
</feature>
<evidence type="ECO:0000313" key="3">
    <source>
        <dbReference type="Proteomes" id="UP000678276"/>
    </source>
</evidence>
<sequence>MQANRLTAAAVAVALGLVFSVPSGSLAQEEPPQDPLPERIGAESAYMQPLTRLAMILGSMHFLRKLCGDDEAEVWRDKMQELIEAQEPAEAEKKQLIASFNNGYRTFAATYRSCTSAARIAVNRYQKEGAALAREIGSRYGS</sequence>
<feature type="signal peptide" evidence="1">
    <location>
        <begin position="1"/>
        <end position="27"/>
    </location>
</feature>
<name>A0ABS4BE82_9HYPH</name>
<reference evidence="2 3" key="1">
    <citation type="submission" date="2021-04" db="EMBL/GenBank/DDBJ databases">
        <title>Whole genome sequence of Jiella sp. KSK16Y-1.</title>
        <authorList>
            <person name="Tuo L."/>
        </authorList>
    </citation>
    <scope>NUCLEOTIDE SEQUENCE [LARGE SCALE GENOMIC DNA]</scope>
    <source>
        <strain evidence="2 3">KSK16Y-1</strain>
    </source>
</reference>
<dbReference type="InterPro" id="IPR012645">
    <property type="entry name" value="CHP02301"/>
</dbReference>
<gene>
    <name evidence="2" type="ORF">J6595_01540</name>
</gene>
<dbReference type="Pfam" id="PF09539">
    <property type="entry name" value="DUF2385"/>
    <property type="match status" value="1"/>
</dbReference>
<organism evidence="2 3">
    <name type="scientific">Jiella mangrovi</name>
    <dbReference type="NCBI Taxonomy" id="2821407"/>
    <lineage>
        <taxon>Bacteria</taxon>
        <taxon>Pseudomonadati</taxon>
        <taxon>Pseudomonadota</taxon>
        <taxon>Alphaproteobacteria</taxon>
        <taxon>Hyphomicrobiales</taxon>
        <taxon>Aurantimonadaceae</taxon>
        <taxon>Jiella</taxon>
    </lineage>
</organism>
<keyword evidence="1" id="KW-0732">Signal</keyword>
<accession>A0ABS4BE82</accession>
<comment type="caution">
    <text evidence="2">The sequence shown here is derived from an EMBL/GenBank/DDBJ whole genome shotgun (WGS) entry which is preliminary data.</text>
</comment>
<evidence type="ECO:0000313" key="2">
    <source>
        <dbReference type="EMBL" id="MBP0614270.1"/>
    </source>
</evidence>
<proteinExistence type="predicted"/>
<keyword evidence="3" id="KW-1185">Reference proteome</keyword>
<evidence type="ECO:0000256" key="1">
    <source>
        <dbReference type="SAM" id="SignalP"/>
    </source>
</evidence>